<feature type="region of interest" description="Disordered" evidence="1">
    <location>
        <begin position="600"/>
        <end position="630"/>
    </location>
</feature>
<feature type="compositionally biased region" description="Basic and acidic residues" evidence="1">
    <location>
        <begin position="672"/>
        <end position="681"/>
    </location>
</feature>
<feature type="region of interest" description="Disordered" evidence="1">
    <location>
        <begin position="658"/>
        <end position="690"/>
    </location>
</feature>
<protein>
    <submittedName>
        <fullName evidence="2">Uncharacterized protein</fullName>
    </submittedName>
</protein>
<dbReference type="EMBL" id="LSRX01000610">
    <property type="protein sequence ID" value="OLP92703.1"/>
    <property type="molecule type" value="Genomic_DNA"/>
</dbReference>
<evidence type="ECO:0000313" key="3">
    <source>
        <dbReference type="Proteomes" id="UP000186817"/>
    </source>
</evidence>
<dbReference type="AlphaFoldDB" id="A0A1Q9DBT6"/>
<dbReference type="OrthoDB" id="406577at2759"/>
<accession>A0A1Q9DBT6</accession>
<evidence type="ECO:0000313" key="2">
    <source>
        <dbReference type="EMBL" id="OLP92703.1"/>
    </source>
</evidence>
<feature type="compositionally biased region" description="Basic and acidic residues" evidence="1">
    <location>
        <begin position="612"/>
        <end position="627"/>
    </location>
</feature>
<reference evidence="2 3" key="1">
    <citation type="submission" date="2016-02" db="EMBL/GenBank/DDBJ databases">
        <title>Genome analysis of coral dinoflagellate symbionts highlights evolutionary adaptations to a symbiotic lifestyle.</title>
        <authorList>
            <person name="Aranda M."/>
            <person name="Li Y."/>
            <person name="Liew Y.J."/>
            <person name="Baumgarten S."/>
            <person name="Simakov O."/>
            <person name="Wilson M."/>
            <person name="Piel J."/>
            <person name="Ashoor H."/>
            <person name="Bougouffa S."/>
            <person name="Bajic V.B."/>
            <person name="Ryu T."/>
            <person name="Ravasi T."/>
            <person name="Bayer T."/>
            <person name="Micklem G."/>
            <person name="Kim H."/>
            <person name="Bhak J."/>
            <person name="Lajeunesse T.C."/>
            <person name="Voolstra C.R."/>
        </authorList>
    </citation>
    <scope>NUCLEOTIDE SEQUENCE [LARGE SCALE GENOMIC DNA]</scope>
    <source>
        <strain evidence="2 3">CCMP2467</strain>
    </source>
</reference>
<sequence>MDGAPWFGSWESFNVVDAGGGKVHADAESASYGDEQENLDALLEPRHGGSTLPQQAEDPDIFMAPTGIGSPCMGRDGARDIAGSISITSLPAGAGKSSGCLDTGVGVEAETLVVDAGYGQVALHQAASNRFVKMSHNVSTQRPRKQIAWDMIRSPHRNWHQPGGWDSERFTVVDAHGHGRVALHNPWKNRDWAKSSLAIPAAVAIAVNAKIHGTDVNLDNASWDPLQMRDMDGSPHWGSWETFTAVDAGAGKATMGAWLLRGSNPVVGKAFGCGKVCTGEVESSKMSKANFSMDANLGFQCPINRYLLIYRERGLKTVPPFVGGVPQSRPLEALSTKDGSDCMKQILEGRILSCVVAKTILKCKEDFLGGKVPFVTSCTHIPCRTWPLRLKGRQKHGVTIVVLAAANAPFRRAGKVGIMQGSTTTTRVALHCAAHNKYMRTPVRIATPGTGGDEQENLDALLEPRHGGSTLPQQAEDPDIFMAPTGIGSPCMGRDGARDIAGSISITSLPAGAGKSSGCLDTGVEVEAETLVVDAGYGQVALHQAASNRFVKMSHNVSTQRPRKQIAWDMIRSPHRNWHQPGGWDSERFTVVDAHGHGRVALHNPWKNRPSPSEKERASTRRAEGKPIDPVGAIDLTGDLAALRAFTAGGRKDKIVKNGAPGDRCMTGGPRGLDKKGDTKPEPTTQGKAVKEETANTDIVVFKHKLDELYPRQRTGMVRGRDVAVIPDVKAFRVNAAVGDDFLLTK</sequence>
<comment type="caution">
    <text evidence="2">The sequence shown here is derived from an EMBL/GenBank/DDBJ whole genome shotgun (WGS) entry which is preliminary data.</text>
</comment>
<dbReference type="Proteomes" id="UP000186817">
    <property type="component" value="Unassembled WGS sequence"/>
</dbReference>
<gene>
    <name evidence="2" type="ORF">AK812_SmicGene25456</name>
</gene>
<keyword evidence="3" id="KW-1185">Reference proteome</keyword>
<organism evidence="2 3">
    <name type="scientific">Symbiodinium microadriaticum</name>
    <name type="common">Dinoflagellate</name>
    <name type="synonym">Zooxanthella microadriatica</name>
    <dbReference type="NCBI Taxonomy" id="2951"/>
    <lineage>
        <taxon>Eukaryota</taxon>
        <taxon>Sar</taxon>
        <taxon>Alveolata</taxon>
        <taxon>Dinophyceae</taxon>
        <taxon>Suessiales</taxon>
        <taxon>Symbiodiniaceae</taxon>
        <taxon>Symbiodinium</taxon>
    </lineage>
</organism>
<proteinExistence type="predicted"/>
<evidence type="ECO:0000256" key="1">
    <source>
        <dbReference type="SAM" id="MobiDB-lite"/>
    </source>
</evidence>
<name>A0A1Q9DBT6_SYMMI</name>